<gene>
    <name evidence="2" type="ORF">BJ984_000082</name>
</gene>
<dbReference type="AlphaFoldDB" id="A0A852SH48"/>
<dbReference type="RefSeq" id="WP_179546354.1">
    <property type="nucleotide sequence ID" value="NZ_BSEW01000001.1"/>
</dbReference>
<evidence type="ECO:0000256" key="1">
    <source>
        <dbReference type="SAM" id="Phobius"/>
    </source>
</evidence>
<accession>A0A852SH48</accession>
<evidence type="ECO:0000313" key="2">
    <source>
        <dbReference type="EMBL" id="NYD68924.1"/>
    </source>
</evidence>
<proteinExistence type="predicted"/>
<keyword evidence="1" id="KW-1133">Transmembrane helix</keyword>
<reference evidence="2 3" key="1">
    <citation type="submission" date="2020-07" db="EMBL/GenBank/DDBJ databases">
        <title>Sequencing the genomes of 1000 actinobacteria strains.</title>
        <authorList>
            <person name="Klenk H.-P."/>
        </authorList>
    </citation>
    <scope>NUCLEOTIDE SEQUENCE [LARGE SCALE GENOMIC DNA]</scope>
    <source>
        <strain evidence="2 3">DSM 26474</strain>
    </source>
</reference>
<evidence type="ECO:0000313" key="3">
    <source>
        <dbReference type="Proteomes" id="UP000549913"/>
    </source>
</evidence>
<keyword evidence="3" id="KW-1185">Reference proteome</keyword>
<protein>
    <submittedName>
        <fullName evidence="2">Uncharacterized protein</fullName>
    </submittedName>
</protein>
<organism evidence="2 3">
    <name type="scientific">Herbiconiux flava</name>
    <dbReference type="NCBI Taxonomy" id="881268"/>
    <lineage>
        <taxon>Bacteria</taxon>
        <taxon>Bacillati</taxon>
        <taxon>Actinomycetota</taxon>
        <taxon>Actinomycetes</taxon>
        <taxon>Micrococcales</taxon>
        <taxon>Microbacteriaceae</taxon>
        <taxon>Herbiconiux</taxon>
    </lineage>
</organism>
<keyword evidence="1" id="KW-0812">Transmembrane</keyword>
<name>A0A852SH48_9MICO</name>
<sequence>MSQAARQASWPLPLQNALGVGGVSLIIVAVCVAFSAPPLIMASQRDKQLSAEFPSAVVFGFAARPHPKAFFEAQKRLDGLPAEQIRPVYYTAVISNQGIDFWCGWRAYRRIFSKPVHSIESIEMARRSESGRTIDGLLLTFRDGTPSLFAGVHGGAFGGTVVLKRAQLATVYQRAVSVLSADNS</sequence>
<keyword evidence="1" id="KW-0472">Membrane</keyword>
<comment type="caution">
    <text evidence="2">The sequence shown here is derived from an EMBL/GenBank/DDBJ whole genome shotgun (WGS) entry which is preliminary data.</text>
</comment>
<feature type="transmembrane region" description="Helical" evidence="1">
    <location>
        <begin position="20"/>
        <end position="40"/>
    </location>
</feature>
<dbReference type="Proteomes" id="UP000549913">
    <property type="component" value="Unassembled WGS sequence"/>
</dbReference>
<dbReference type="EMBL" id="JACCBM010000001">
    <property type="protein sequence ID" value="NYD68924.1"/>
    <property type="molecule type" value="Genomic_DNA"/>
</dbReference>